<protein>
    <submittedName>
        <fullName evidence="2">Uncharacterized protein</fullName>
    </submittedName>
</protein>
<dbReference type="Proteomes" id="UP000297472">
    <property type="component" value="Unassembled WGS sequence"/>
</dbReference>
<accession>A0A4Y8K355</accession>
<keyword evidence="1" id="KW-1133">Transmembrane helix</keyword>
<dbReference type="RefSeq" id="WP_134422685.1">
    <property type="nucleotide sequence ID" value="NZ_SOHA01000003.1"/>
</dbReference>
<dbReference type="AlphaFoldDB" id="A0A4Y8K355"/>
<evidence type="ECO:0000313" key="3">
    <source>
        <dbReference type="Proteomes" id="UP000297472"/>
    </source>
</evidence>
<proteinExistence type="predicted"/>
<reference evidence="2 3" key="1">
    <citation type="submission" date="2019-03" db="EMBL/GenBank/DDBJ databases">
        <title>Genomics of glacier-inhabiting Cryobacterium strains.</title>
        <authorList>
            <person name="Liu Q."/>
            <person name="Xin Y.-H."/>
        </authorList>
    </citation>
    <scope>NUCLEOTIDE SEQUENCE [LARGE SCALE GENOMIC DNA]</scope>
    <source>
        <strain evidence="2 3">TMT1-51</strain>
    </source>
</reference>
<feature type="transmembrane region" description="Helical" evidence="1">
    <location>
        <begin position="31"/>
        <end position="49"/>
    </location>
</feature>
<feature type="transmembrane region" description="Helical" evidence="1">
    <location>
        <begin position="7"/>
        <end position="25"/>
    </location>
</feature>
<dbReference type="EMBL" id="SOHA01000003">
    <property type="protein sequence ID" value="TFD33824.1"/>
    <property type="molecule type" value="Genomic_DNA"/>
</dbReference>
<name>A0A4Y8K355_9MICO</name>
<gene>
    <name evidence="2" type="ORF">E3T49_01110</name>
</gene>
<evidence type="ECO:0000313" key="2">
    <source>
        <dbReference type="EMBL" id="TFD33824.1"/>
    </source>
</evidence>
<sequence>MTKQISQSGSIFVIVAFAAVGVLWMVLANSYLVGAAFIALAVGYAIYLVKKDHQDPNNFTR</sequence>
<evidence type="ECO:0000256" key="1">
    <source>
        <dbReference type="SAM" id="Phobius"/>
    </source>
</evidence>
<organism evidence="2 3">
    <name type="scientific">Cryobacterium cryoconiti</name>
    <dbReference type="NCBI Taxonomy" id="1259239"/>
    <lineage>
        <taxon>Bacteria</taxon>
        <taxon>Bacillati</taxon>
        <taxon>Actinomycetota</taxon>
        <taxon>Actinomycetes</taxon>
        <taxon>Micrococcales</taxon>
        <taxon>Microbacteriaceae</taxon>
        <taxon>Cryobacterium</taxon>
    </lineage>
</organism>
<comment type="caution">
    <text evidence="2">The sequence shown here is derived from an EMBL/GenBank/DDBJ whole genome shotgun (WGS) entry which is preliminary data.</text>
</comment>
<keyword evidence="1" id="KW-0812">Transmembrane</keyword>
<keyword evidence="1" id="KW-0472">Membrane</keyword>
<keyword evidence="3" id="KW-1185">Reference proteome</keyword>